<dbReference type="OrthoDB" id="912324at2759"/>
<comment type="caution">
    <text evidence="2">The sequence shown here is derived from an EMBL/GenBank/DDBJ whole genome shotgun (WGS) entry which is preliminary data.</text>
</comment>
<dbReference type="EMBL" id="CACSLK010011299">
    <property type="protein sequence ID" value="CAA0812679.1"/>
    <property type="molecule type" value="Genomic_DNA"/>
</dbReference>
<name>A0A9N7R417_STRHE</name>
<accession>A0A9N7R417</accession>
<evidence type="ECO:0000259" key="1">
    <source>
        <dbReference type="Pfam" id="PF10551"/>
    </source>
</evidence>
<protein>
    <submittedName>
        <fullName evidence="2">Protein FAR1-RELATED SEQUENCE 5</fullName>
    </submittedName>
</protein>
<dbReference type="AlphaFoldDB" id="A0A9N7R417"/>
<proteinExistence type="predicted"/>
<dbReference type="Proteomes" id="UP001153555">
    <property type="component" value="Unassembled WGS sequence"/>
</dbReference>
<reference evidence="2" key="1">
    <citation type="submission" date="2019-12" db="EMBL/GenBank/DDBJ databases">
        <authorList>
            <person name="Scholes J."/>
        </authorList>
    </citation>
    <scope>NUCLEOTIDE SEQUENCE</scope>
</reference>
<evidence type="ECO:0000313" key="2">
    <source>
        <dbReference type="EMBL" id="CAA0812679.1"/>
    </source>
</evidence>
<dbReference type="PANTHER" id="PTHR47718">
    <property type="entry name" value="OS01G0519700 PROTEIN"/>
    <property type="match status" value="1"/>
</dbReference>
<gene>
    <name evidence="2" type="ORF">SHERM_13238</name>
</gene>
<keyword evidence="3" id="KW-1185">Reference proteome</keyword>
<dbReference type="PANTHER" id="PTHR47718:SF2">
    <property type="entry name" value="PROTEIN FAR1-RELATED SEQUENCE 5-LIKE"/>
    <property type="match status" value="1"/>
</dbReference>
<evidence type="ECO:0000313" key="3">
    <source>
        <dbReference type="Proteomes" id="UP001153555"/>
    </source>
</evidence>
<organism evidence="2 3">
    <name type="scientific">Striga hermonthica</name>
    <name type="common">Purple witchweed</name>
    <name type="synonym">Buchnera hermonthica</name>
    <dbReference type="NCBI Taxonomy" id="68872"/>
    <lineage>
        <taxon>Eukaryota</taxon>
        <taxon>Viridiplantae</taxon>
        <taxon>Streptophyta</taxon>
        <taxon>Embryophyta</taxon>
        <taxon>Tracheophyta</taxon>
        <taxon>Spermatophyta</taxon>
        <taxon>Magnoliopsida</taxon>
        <taxon>eudicotyledons</taxon>
        <taxon>Gunneridae</taxon>
        <taxon>Pentapetalae</taxon>
        <taxon>asterids</taxon>
        <taxon>lamiids</taxon>
        <taxon>Lamiales</taxon>
        <taxon>Orobanchaceae</taxon>
        <taxon>Buchnereae</taxon>
        <taxon>Striga</taxon>
    </lineage>
</organism>
<dbReference type="Pfam" id="PF10551">
    <property type="entry name" value="MULE"/>
    <property type="match status" value="1"/>
</dbReference>
<dbReference type="InterPro" id="IPR018289">
    <property type="entry name" value="MULE_transposase_dom"/>
</dbReference>
<feature type="domain" description="MULE transposase" evidence="1">
    <location>
        <begin position="11"/>
        <end position="105"/>
    </location>
</feature>
<sequence>MIVDYGDFGDVITFDTTYGTNKELRPFGVFTGFNHHRQMVIFGGALLYDETADSFAWFFETFLNAHGGKEPQTIFTDQDAAMANALAKVLKNTRHRLCTWHLNQNGIKHLGWCMKDDSSFLTEFKRQFDRVVDEKRERELKADFDARQKVPPLESYDSLLLMQVSQLYTPEIFTLFEIELRAALRKYLRMNMWFVVMVQEKMI</sequence>